<protein>
    <recommendedName>
        <fullName evidence="4">DUF2238 domain-containing protein</fullName>
    </recommendedName>
</protein>
<gene>
    <name evidence="2" type="ORF">MHL29_00470</name>
</gene>
<dbReference type="RefSeq" id="WP_239261342.1">
    <property type="nucleotide sequence ID" value="NZ_JAKRCV010000001.1"/>
</dbReference>
<proteinExistence type="predicted"/>
<evidence type="ECO:0008006" key="4">
    <source>
        <dbReference type="Google" id="ProtNLM"/>
    </source>
</evidence>
<keyword evidence="3" id="KW-1185">Reference proteome</keyword>
<keyword evidence="1" id="KW-0472">Membrane</keyword>
<dbReference type="InterPro" id="IPR014509">
    <property type="entry name" value="YjdF-like"/>
</dbReference>
<evidence type="ECO:0000313" key="3">
    <source>
        <dbReference type="Proteomes" id="UP001521931"/>
    </source>
</evidence>
<sequence length="194" mass="20334">MTRHDWLVGQGRWRWGDLLRLVAAVTVPLAWTLHGGPAAAAMFLVLGGAMALRFVDADTPTDLVAQVVLLASGWWAAAGTYDQVRGLDLVAHAGCGAVIALLLLHLPTRRPRPALGAVMSTTLAVLLLGVIWELGEWAGHLWVDPAIHVTYADSLTDLVADGVGGLVAALVATRVSRPASERSAAGSAGTPRRS</sequence>
<organism evidence="2 3">
    <name type="scientific">Arsenicicoccus bolidensis</name>
    <dbReference type="NCBI Taxonomy" id="229480"/>
    <lineage>
        <taxon>Bacteria</taxon>
        <taxon>Bacillati</taxon>
        <taxon>Actinomycetota</taxon>
        <taxon>Actinomycetes</taxon>
        <taxon>Micrococcales</taxon>
        <taxon>Intrasporangiaceae</taxon>
        <taxon>Arsenicicoccus</taxon>
    </lineage>
</organism>
<feature type="transmembrane region" description="Helical" evidence="1">
    <location>
        <begin position="89"/>
        <end position="108"/>
    </location>
</feature>
<comment type="caution">
    <text evidence="2">The sequence shown here is derived from an EMBL/GenBank/DDBJ whole genome shotgun (WGS) entry which is preliminary data.</text>
</comment>
<feature type="transmembrane region" description="Helical" evidence="1">
    <location>
        <begin position="114"/>
        <end position="132"/>
    </location>
</feature>
<evidence type="ECO:0000313" key="2">
    <source>
        <dbReference type="EMBL" id="MCG7320374.1"/>
    </source>
</evidence>
<evidence type="ECO:0000256" key="1">
    <source>
        <dbReference type="SAM" id="Phobius"/>
    </source>
</evidence>
<feature type="transmembrane region" description="Helical" evidence="1">
    <location>
        <begin position="21"/>
        <end position="51"/>
    </location>
</feature>
<accession>A0ABS9PXL7</accession>
<keyword evidence="1" id="KW-1133">Transmembrane helix</keyword>
<dbReference type="Proteomes" id="UP001521931">
    <property type="component" value="Unassembled WGS sequence"/>
</dbReference>
<dbReference type="Pfam" id="PF09997">
    <property type="entry name" value="DUF2238"/>
    <property type="match status" value="1"/>
</dbReference>
<name>A0ABS9PXL7_9MICO</name>
<keyword evidence="1" id="KW-0812">Transmembrane</keyword>
<dbReference type="EMBL" id="JAKRCV010000001">
    <property type="protein sequence ID" value="MCG7320374.1"/>
    <property type="molecule type" value="Genomic_DNA"/>
</dbReference>
<reference evidence="2 3" key="1">
    <citation type="submission" date="2022-02" db="EMBL/GenBank/DDBJ databases">
        <title>Uncovering new skin microbiome diversity through culturing and metagenomics.</title>
        <authorList>
            <person name="Conlan S."/>
            <person name="Deming C."/>
            <person name="Nisc Comparative Sequencing Program N."/>
            <person name="Segre J.A."/>
        </authorList>
    </citation>
    <scope>NUCLEOTIDE SEQUENCE [LARGE SCALE GENOMIC DNA]</scope>
    <source>
        <strain evidence="2 3">ACRQZ</strain>
    </source>
</reference>